<protein>
    <recommendedName>
        <fullName evidence="1">ATPase dynein-related AAA domain-containing protein</fullName>
    </recommendedName>
</protein>
<dbReference type="GO" id="GO:0016887">
    <property type="term" value="F:ATP hydrolysis activity"/>
    <property type="evidence" value="ECO:0007669"/>
    <property type="project" value="InterPro"/>
</dbReference>
<dbReference type="PANTHER" id="PTHR37291">
    <property type="entry name" value="5-METHYLCYTOSINE-SPECIFIC RESTRICTION ENZYME B"/>
    <property type="match status" value="1"/>
</dbReference>
<gene>
    <name evidence="2" type="ORF">EU348_03155</name>
</gene>
<dbReference type="Pfam" id="PF07728">
    <property type="entry name" value="AAA_5"/>
    <property type="match status" value="1"/>
</dbReference>
<dbReference type="InterPro" id="IPR027417">
    <property type="entry name" value="P-loop_NTPase"/>
</dbReference>
<evidence type="ECO:0000313" key="2">
    <source>
        <dbReference type="EMBL" id="QBA20216.1"/>
    </source>
</evidence>
<dbReference type="PANTHER" id="PTHR37291:SF1">
    <property type="entry name" value="TYPE IV METHYL-DIRECTED RESTRICTION ENZYME ECOKMCRB SUBUNIT"/>
    <property type="match status" value="1"/>
</dbReference>
<dbReference type="InterPro" id="IPR052934">
    <property type="entry name" value="Methyl-DNA_Rec/Restrict_Enz"/>
</dbReference>
<dbReference type="GO" id="GO:0005524">
    <property type="term" value="F:ATP binding"/>
    <property type="evidence" value="ECO:0007669"/>
    <property type="project" value="InterPro"/>
</dbReference>
<evidence type="ECO:0000259" key="1">
    <source>
        <dbReference type="Pfam" id="PF07728"/>
    </source>
</evidence>
<dbReference type="REBASE" id="297729">
    <property type="entry name" value="CinStR01McrBCP"/>
</dbReference>
<accession>A0A411DIL1</accession>
<name>A0A411DIL1_CHRID</name>
<proteinExistence type="predicted"/>
<dbReference type="Gene3D" id="3.40.50.300">
    <property type="entry name" value="P-loop containing nucleotide triphosphate hydrolases"/>
    <property type="match status" value="1"/>
</dbReference>
<dbReference type="AlphaFoldDB" id="A0A411DIL1"/>
<sequence length="793" mass="92291">MDHFTYASNLLNYIKTLKTDDELDRWVYKGKTAQVFSTPGGKWPPEGYLFQSEDKTYQFIIRSFPNEKGSYVVMESINLGRQLYNINLSDKKILVSKNNLTQLLESYTMTVGKGRKKVSDVKNQFLKQGIETNIISEIDDDQPDWEKVLLDILQGAIHREIVKRELQNEITGTMKSTNYKEPFKDWLSQNYNDKNGTNSSYIRAIDIISKIINDDIFEKDDLGYLNNLCEDILKEQKIENGKYFYEEASSYGKKGFYSAAIKNYIQYHQLKNTMTNEKLSVHFPINQILYGPPGTGKTYKLLNDYYSHFEVNNKAISKIEYEFNVVSTLSWWQVLVLVLLENPNSKVTNIRKHRFINYKLQVSNTQSLDQTIWGQLSAHTINASKNVKYDKRTEPLIFDKSDDSVWNIVEKEKEKIDDLLEIYNKIQEYKEEKATSHNHRFITFHQSFSYEDFIEGIKPVMTDPESNDGIQDVSYTIKKGVFYECCNEATKLAGFLGLKDAINNYTQEERVNMFKDAPPYGLFIDEINRGNISQIFGELITLIEDSKRLGKSEIIVELPYSKEKFGVPPNLHIIGTMNTADRSVEALDTALRRRFCFEEMLPRTELLSPSAMYCKLLWDYEHVGWEDSEFVTKENNLFDLLGVSQGLKNERKDIWGDMTKDRNDYFERFEYSGIDLESLLKTINKRVEILLDRDHLIGHSYFMGVNSYTDLTNAFKNNIIPLLQEYFYGDYEKIGMILGADFFDEAEEYDHKLFANFPTENYPERGSILRLKTIDENFNIIGAIEMLLGNNSK</sequence>
<dbReference type="SUPFAM" id="SSF52540">
    <property type="entry name" value="P-loop containing nucleoside triphosphate hydrolases"/>
    <property type="match status" value="1"/>
</dbReference>
<feature type="domain" description="ATPase dynein-related AAA" evidence="1">
    <location>
        <begin position="515"/>
        <end position="595"/>
    </location>
</feature>
<organism evidence="2">
    <name type="scientific">Chryseobacterium indologenes</name>
    <name type="common">Flavobacterium indologenes</name>
    <dbReference type="NCBI Taxonomy" id="253"/>
    <lineage>
        <taxon>Bacteria</taxon>
        <taxon>Pseudomonadati</taxon>
        <taxon>Bacteroidota</taxon>
        <taxon>Flavobacteriia</taxon>
        <taxon>Flavobacteriales</taxon>
        <taxon>Weeksellaceae</taxon>
        <taxon>Chryseobacterium group</taxon>
        <taxon>Chryseobacterium</taxon>
    </lineage>
</organism>
<dbReference type="EMBL" id="CP035532">
    <property type="protein sequence ID" value="QBA20216.1"/>
    <property type="molecule type" value="Genomic_DNA"/>
</dbReference>
<dbReference type="InterPro" id="IPR011704">
    <property type="entry name" value="ATPase_dyneun-rel_AAA"/>
</dbReference>
<reference evidence="2" key="1">
    <citation type="submission" date="2019-01" db="EMBL/GenBank/DDBJ databases">
        <title>Whole Genome Sequencing for Putative Detection of Antimicrobial Resistance and Potential Virulence Factors in Chryseobacterium indologenes isolated from Nile Tilapia in Tanzania.</title>
        <authorList>
            <person name="Mwega E."/>
            <person name="Mutoloki S."/>
            <person name="Mugimba K."/>
            <person name="Colquhoun D."/>
            <person name="Mdegela R."/>
            <person name="Evensen O."/>
            <person name="Wasteson Y."/>
        </authorList>
    </citation>
    <scope>NUCLEOTIDE SEQUENCE [LARGE SCALE GENOMIC DNA]</scope>
    <source>
        <strain evidence="2">StR 01</strain>
    </source>
</reference>